<name>A0ABV7G440_9PROT</name>
<dbReference type="Proteomes" id="UP001595593">
    <property type="component" value="Unassembled WGS sequence"/>
</dbReference>
<comment type="caution">
    <text evidence="2">The sequence shown here is derived from an EMBL/GenBank/DDBJ whole genome shotgun (WGS) entry which is preliminary data.</text>
</comment>
<organism evidence="2 3">
    <name type="scientific">Teichococcus globiformis</name>
    <dbReference type="NCBI Taxonomy" id="2307229"/>
    <lineage>
        <taxon>Bacteria</taxon>
        <taxon>Pseudomonadati</taxon>
        <taxon>Pseudomonadota</taxon>
        <taxon>Alphaproteobacteria</taxon>
        <taxon>Acetobacterales</taxon>
        <taxon>Roseomonadaceae</taxon>
        <taxon>Roseomonas</taxon>
    </lineage>
</organism>
<evidence type="ECO:0008006" key="4">
    <source>
        <dbReference type="Google" id="ProtNLM"/>
    </source>
</evidence>
<dbReference type="EMBL" id="JBHRTN010000028">
    <property type="protein sequence ID" value="MFC3127484.1"/>
    <property type="molecule type" value="Genomic_DNA"/>
</dbReference>
<evidence type="ECO:0000313" key="2">
    <source>
        <dbReference type="EMBL" id="MFC3127484.1"/>
    </source>
</evidence>
<keyword evidence="1" id="KW-0812">Transmembrane</keyword>
<keyword evidence="3" id="KW-1185">Reference proteome</keyword>
<gene>
    <name evidence="2" type="ORF">ACFOD4_20665</name>
</gene>
<proteinExistence type="predicted"/>
<protein>
    <recommendedName>
        <fullName evidence="4">Glycine zipper domain-containing protein</fullName>
    </recommendedName>
</protein>
<evidence type="ECO:0000256" key="1">
    <source>
        <dbReference type="SAM" id="Phobius"/>
    </source>
</evidence>
<sequence>MPVPLLPLQAAAIPAPAESGTNAAGAALVGGLVGVGAGLLISELVNNNNDDWGQSYGHHPAYVVPPPYALYRSTQSGARYNGARALQETA</sequence>
<keyword evidence="1" id="KW-1133">Transmembrane helix</keyword>
<dbReference type="RefSeq" id="WP_379599537.1">
    <property type="nucleotide sequence ID" value="NZ_JBHRTN010000028.1"/>
</dbReference>
<reference evidence="3" key="1">
    <citation type="journal article" date="2019" name="Int. J. Syst. Evol. Microbiol.">
        <title>The Global Catalogue of Microorganisms (GCM) 10K type strain sequencing project: providing services to taxonomists for standard genome sequencing and annotation.</title>
        <authorList>
            <consortium name="The Broad Institute Genomics Platform"/>
            <consortium name="The Broad Institute Genome Sequencing Center for Infectious Disease"/>
            <person name="Wu L."/>
            <person name="Ma J."/>
        </authorList>
    </citation>
    <scope>NUCLEOTIDE SEQUENCE [LARGE SCALE GENOMIC DNA]</scope>
    <source>
        <strain evidence="3">KCTC 52094</strain>
    </source>
</reference>
<evidence type="ECO:0000313" key="3">
    <source>
        <dbReference type="Proteomes" id="UP001595593"/>
    </source>
</evidence>
<accession>A0ABV7G440</accession>
<feature type="transmembrane region" description="Helical" evidence="1">
    <location>
        <begin position="27"/>
        <end position="45"/>
    </location>
</feature>
<keyword evidence="1" id="KW-0472">Membrane</keyword>